<keyword evidence="1" id="KW-0732">Signal</keyword>
<organism evidence="2 3">
    <name type="scientific">Hyphomonas johnsonii MHS-2</name>
    <dbReference type="NCBI Taxonomy" id="1280950"/>
    <lineage>
        <taxon>Bacteria</taxon>
        <taxon>Pseudomonadati</taxon>
        <taxon>Pseudomonadota</taxon>
        <taxon>Alphaproteobacteria</taxon>
        <taxon>Hyphomonadales</taxon>
        <taxon>Hyphomonadaceae</taxon>
        <taxon>Hyphomonas</taxon>
    </lineage>
</organism>
<dbReference type="eggNOG" id="ENOG5032IF7">
    <property type="taxonomic scope" value="Bacteria"/>
</dbReference>
<dbReference type="InterPro" id="IPR011992">
    <property type="entry name" value="EF-hand-dom_pair"/>
</dbReference>
<dbReference type="EMBL" id="ARYK01000009">
    <property type="protein sequence ID" value="KCZ88876.1"/>
    <property type="molecule type" value="Genomic_DNA"/>
</dbReference>
<gene>
    <name evidence="2" type="ORF">HJO_15204</name>
</gene>
<dbReference type="Proteomes" id="UP000025171">
    <property type="component" value="Unassembled WGS sequence"/>
</dbReference>
<dbReference type="PROSITE" id="PS00018">
    <property type="entry name" value="EF_HAND_1"/>
    <property type="match status" value="1"/>
</dbReference>
<evidence type="ECO:0008006" key="4">
    <source>
        <dbReference type="Google" id="ProtNLM"/>
    </source>
</evidence>
<proteinExistence type="predicted"/>
<keyword evidence="3" id="KW-1185">Reference proteome</keyword>
<dbReference type="RefSeq" id="WP_156945747.1">
    <property type="nucleotide sequence ID" value="NZ_ARYK01000009.1"/>
</dbReference>
<dbReference type="Gene3D" id="1.10.238.10">
    <property type="entry name" value="EF-hand"/>
    <property type="match status" value="1"/>
</dbReference>
<dbReference type="OrthoDB" id="7619737at2"/>
<evidence type="ECO:0000313" key="2">
    <source>
        <dbReference type="EMBL" id="KCZ88876.1"/>
    </source>
</evidence>
<dbReference type="InterPro" id="IPR018247">
    <property type="entry name" value="EF_Hand_1_Ca_BS"/>
</dbReference>
<evidence type="ECO:0000313" key="3">
    <source>
        <dbReference type="Proteomes" id="UP000025171"/>
    </source>
</evidence>
<comment type="caution">
    <text evidence="2">The sequence shown here is derived from an EMBL/GenBank/DDBJ whole genome shotgun (WGS) entry which is preliminary data.</text>
</comment>
<name>A0A059FEA2_9PROT</name>
<dbReference type="PATRIC" id="fig|1280950.3.peg.3053"/>
<dbReference type="SUPFAM" id="SSF47473">
    <property type="entry name" value="EF-hand"/>
    <property type="match status" value="1"/>
</dbReference>
<dbReference type="STRING" id="1280950.HJO_15204"/>
<evidence type="ECO:0000256" key="1">
    <source>
        <dbReference type="SAM" id="SignalP"/>
    </source>
</evidence>
<protein>
    <recommendedName>
        <fullName evidence="4">EF-hand domain-containing protein</fullName>
    </recommendedName>
</protein>
<feature type="signal peptide" evidence="1">
    <location>
        <begin position="1"/>
        <end position="21"/>
    </location>
</feature>
<reference evidence="2 3" key="1">
    <citation type="journal article" date="2014" name="Antonie Van Leeuwenhoek">
        <title>Hyphomonas beringensis sp. nov. and Hyphomonas chukchiensis sp. nov., isolated from surface seawater of the Bering Sea and Chukchi Sea.</title>
        <authorList>
            <person name="Li C."/>
            <person name="Lai Q."/>
            <person name="Li G."/>
            <person name="Dong C."/>
            <person name="Wang J."/>
            <person name="Liao Y."/>
            <person name="Shao Z."/>
        </authorList>
    </citation>
    <scope>NUCLEOTIDE SEQUENCE [LARGE SCALE GENOMIC DNA]</scope>
    <source>
        <strain evidence="2 3">MHS-2</strain>
    </source>
</reference>
<dbReference type="AlphaFoldDB" id="A0A059FEA2"/>
<feature type="chain" id="PRO_5001578014" description="EF-hand domain-containing protein" evidence="1">
    <location>
        <begin position="22"/>
        <end position="103"/>
    </location>
</feature>
<accession>A0A059FEA2</accession>
<sequence>MAMRTSFLMAAAMMTALIGHAGEMPDFSQFDIDDDGLITEDEYVSYQTGSRRATESEAIAKFTKLDLDLNHTVTENELARAVDAWRGTDDSESVSAIELADSQ</sequence>